<proteinExistence type="predicted"/>
<gene>
    <name evidence="1" type="ORF">Slati_4500000</name>
</gene>
<reference evidence="1" key="2">
    <citation type="journal article" date="2024" name="Plant">
        <title>Genomic evolution and insights into agronomic trait innovations of Sesamum species.</title>
        <authorList>
            <person name="Miao H."/>
            <person name="Wang L."/>
            <person name="Qu L."/>
            <person name="Liu H."/>
            <person name="Sun Y."/>
            <person name="Le M."/>
            <person name="Wang Q."/>
            <person name="Wei S."/>
            <person name="Zheng Y."/>
            <person name="Lin W."/>
            <person name="Duan Y."/>
            <person name="Cao H."/>
            <person name="Xiong S."/>
            <person name="Wang X."/>
            <person name="Wei L."/>
            <person name="Li C."/>
            <person name="Ma Q."/>
            <person name="Ju M."/>
            <person name="Zhao R."/>
            <person name="Li G."/>
            <person name="Mu C."/>
            <person name="Tian Q."/>
            <person name="Mei H."/>
            <person name="Zhang T."/>
            <person name="Gao T."/>
            <person name="Zhang H."/>
        </authorList>
    </citation>
    <scope>NUCLEOTIDE SEQUENCE</scope>
    <source>
        <strain evidence="1">KEN1</strain>
    </source>
</reference>
<sequence>MHACRLAIVDGFRPNKTSAEQNEAAADKGSACKTDKDCIAYCRPQCKSKNCVKGLCLCGCAAAATP</sequence>
<evidence type="ECO:0000313" key="1">
    <source>
        <dbReference type="EMBL" id="KAL0395338.1"/>
    </source>
</evidence>
<dbReference type="EMBL" id="JACGWN010000016">
    <property type="protein sequence ID" value="KAL0395338.1"/>
    <property type="molecule type" value="Genomic_DNA"/>
</dbReference>
<name>A0AAW2SSH0_9LAMI</name>
<dbReference type="AlphaFoldDB" id="A0AAW2SSH0"/>
<comment type="caution">
    <text evidence="1">The sequence shown here is derived from an EMBL/GenBank/DDBJ whole genome shotgun (WGS) entry which is preliminary data.</text>
</comment>
<organism evidence="1">
    <name type="scientific">Sesamum latifolium</name>
    <dbReference type="NCBI Taxonomy" id="2727402"/>
    <lineage>
        <taxon>Eukaryota</taxon>
        <taxon>Viridiplantae</taxon>
        <taxon>Streptophyta</taxon>
        <taxon>Embryophyta</taxon>
        <taxon>Tracheophyta</taxon>
        <taxon>Spermatophyta</taxon>
        <taxon>Magnoliopsida</taxon>
        <taxon>eudicotyledons</taxon>
        <taxon>Gunneridae</taxon>
        <taxon>Pentapetalae</taxon>
        <taxon>asterids</taxon>
        <taxon>lamiids</taxon>
        <taxon>Lamiales</taxon>
        <taxon>Pedaliaceae</taxon>
        <taxon>Sesamum</taxon>
    </lineage>
</organism>
<reference evidence="1" key="1">
    <citation type="submission" date="2020-06" db="EMBL/GenBank/DDBJ databases">
        <authorList>
            <person name="Li T."/>
            <person name="Hu X."/>
            <person name="Zhang T."/>
            <person name="Song X."/>
            <person name="Zhang H."/>
            <person name="Dai N."/>
            <person name="Sheng W."/>
            <person name="Hou X."/>
            <person name="Wei L."/>
        </authorList>
    </citation>
    <scope>NUCLEOTIDE SEQUENCE</scope>
    <source>
        <strain evidence="1">KEN1</strain>
        <tissue evidence="1">Leaf</tissue>
    </source>
</reference>
<protein>
    <submittedName>
        <fullName evidence="1">Uncharacterized protein</fullName>
    </submittedName>
</protein>
<accession>A0AAW2SSH0</accession>